<dbReference type="CDD" id="cd04647">
    <property type="entry name" value="LbH_MAT_like"/>
    <property type="match status" value="1"/>
</dbReference>
<dbReference type="InterPro" id="IPR001451">
    <property type="entry name" value="Hexapep"/>
</dbReference>
<dbReference type="EMBL" id="JBHUEM010000011">
    <property type="protein sequence ID" value="MFD1736780.1"/>
    <property type="molecule type" value="Genomic_DNA"/>
</dbReference>
<evidence type="ECO:0000256" key="3">
    <source>
        <dbReference type="ARBA" id="ARBA00022737"/>
    </source>
</evidence>
<keyword evidence="2" id="KW-0808">Transferase</keyword>
<keyword evidence="3" id="KW-0677">Repeat</keyword>
<keyword evidence="5" id="KW-1185">Reference proteome</keyword>
<dbReference type="InterPro" id="IPR011004">
    <property type="entry name" value="Trimer_LpxA-like_sf"/>
</dbReference>
<comment type="caution">
    <text evidence="4">The sequence shown here is derived from an EMBL/GenBank/DDBJ whole genome shotgun (WGS) entry which is preliminary data.</text>
</comment>
<dbReference type="PANTHER" id="PTHR23416">
    <property type="entry name" value="SIALIC ACID SYNTHASE-RELATED"/>
    <property type="match status" value="1"/>
</dbReference>
<gene>
    <name evidence="4" type="ORF">ACFSCX_09390</name>
</gene>
<sequence>MSKDLIRQYPDNFNICSSSVLLPNTTFRFDVLCNRDVRVIIGEDCLLNCQFIFESSEGQISIGDRTFINGGTKLISRSKISIGNDVTIAWGCYIYDHDSHSLDWKERAKDIQQQIKDYKETGNMILNKDWSSVNSKPIIIQDKVWIGFESVILKGVTIGEGAIVGARSVVTKDVEPWTIVAGNPARIVRKIDHE</sequence>
<keyword evidence="4" id="KW-0012">Acyltransferase</keyword>
<dbReference type="PROSITE" id="PS00101">
    <property type="entry name" value="HEXAPEP_TRANSFERASES"/>
    <property type="match status" value="1"/>
</dbReference>
<dbReference type="PANTHER" id="PTHR23416:SF23">
    <property type="entry name" value="ACETYLTRANSFERASE C18B11.09C-RELATED"/>
    <property type="match status" value="1"/>
</dbReference>
<evidence type="ECO:0000313" key="4">
    <source>
        <dbReference type="EMBL" id="MFD1736780.1"/>
    </source>
</evidence>
<dbReference type="Proteomes" id="UP001597214">
    <property type="component" value="Unassembled WGS sequence"/>
</dbReference>
<organism evidence="4 5">
    <name type="scientific">Bacillus salitolerans</name>
    <dbReference type="NCBI Taxonomy" id="1437434"/>
    <lineage>
        <taxon>Bacteria</taxon>
        <taxon>Bacillati</taxon>
        <taxon>Bacillota</taxon>
        <taxon>Bacilli</taxon>
        <taxon>Bacillales</taxon>
        <taxon>Bacillaceae</taxon>
        <taxon>Bacillus</taxon>
    </lineage>
</organism>
<protein>
    <submittedName>
        <fullName evidence="4">Acyltransferase</fullName>
    </submittedName>
</protein>
<accession>A0ABW4LRL8</accession>
<comment type="similarity">
    <text evidence="1">Belongs to the transferase hexapeptide repeat family.</text>
</comment>
<dbReference type="InterPro" id="IPR018357">
    <property type="entry name" value="Hexapep_transf_CS"/>
</dbReference>
<dbReference type="Pfam" id="PF00132">
    <property type="entry name" value="Hexapep"/>
    <property type="match status" value="1"/>
</dbReference>
<evidence type="ECO:0000256" key="2">
    <source>
        <dbReference type="ARBA" id="ARBA00022679"/>
    </source>
</evidence>
<dbReference type="SUPFAM" id="SSF51161">
    <property type="entry name" value="Trimeric LpxA-like enzymes"/>
    <property type="match status" value="1"/>
</dbReference>
<reference evidence="5" key="1">
    <citation type="journal article" date="2019" name="Int. J. Syst. Evol. Microbiol.">
        <title>The Global Catalogue of Microorganisms (GCM) 10K type strain sequencing project: providing services to taxonomists for standard genome sequencing and annotation.</title>
        <authorList>
            <consortium name="The Broad Institute Genomics Platform"/>
            <consortium name="The Broad Institute Genome Sequencing Center for Infectious Disease"/>
            <person name="Wu L."/>
            <person name="Ma J."/>
        </authorList>
    </citation>
    <scope>NUCLEOTIDE SEQUENCE [LARGE SCALE GENOMIC DNA]</scope>
    <source>
        <strain evidence="5">CCUG 49339</strain>
    </source>
</reference>
<dbReference type="Gene3D" id="2.160.10.10">
    <property type="entry name" value="Hexapeptide repeat proteins"/>
    <property type="match status" value="1"/>
</dbReference>
<name>A0ABW4LRL8_9BACI</name>
<evidence type="ECO:0000313" key="5">
    <source>
        <dbReference type="Proteomes" id="UP001597214"/>
    </source>
</evidence>
<evidence type="ECO:0000256" key="1">
    <source>
        <dbReference type="ARBA" id="ARBA00007274"/>
    </source>
</evidence>
<dbReference type="InterPro" id="IPR051159">
    <property type="entry name" value="Hexapeptide_acetyltransf"/>
</dbReference>
<dbReference type="GO" id="GO:0016746">
    <property type="term" value="F:acyltransferase activity"/>
    <property type="evidence" value="ECO:0007669"/>
    <property type="project" value="UniProtKB-KW"/>
</dbReference>
<dbReference type="RefSeq" id="WP_377927951.1">
    <property type="nucleotide sequence ID" value="NZ_JBHUEM010000011.1"/>
</dbReference>
<proteinExistence type="inferred from homology"/>